<feature type="compositionally biased region" description="Low complexity" evidence="1">
    <location>
        <begin position="59"/>
        <end position="76"/>
    </location>
</feature>
<dbReference type="InterPro" id="IPR001005">
    <property type="entry name" value="SANT/Myb"/>
</dbReference>
<dbReference type="Proteomes" id="UP000042958">
    <property type="component" value="Unassembled WGS sequence"/>
</dbReference>
<organism evidence="4 5">
    <name type="scientific">Penicillium brasilianum</name>
    <dbReference type="NCBI Taxonomy" id="104259"/>
    <lineage>
        <taxon>Eukaryota</taxon>
        <taxon>Fungi</taxon>
        <taxon>Dikarya</taxon>
        <taxon>Ascomycota</taxon>
        <taxon>Pezizomycotina</taxon>
        <taxon>Eurotiomycetes</taxon>
        <taxon>Eurotiomycetidae</taxon>
        <taxon>Eurotiales</taxon>
        <taxon>Aspergillaceae</taxon>
        <taxon>Penicillium</taxon>
    </lineage>
</organism>
<feature type="compositionally biased region" description="Low complexity" evidence="1">
    <location>
        <begin position="623"/>
        <end position="636"/>
    </location>
</feature>
<dbReference type="Gene3D" id="1.10.10.60">
    <property type="entry name" value="Homeodomain-like"/>
    <property type="match status" value="1"/>
</dbReference>
<feature type="compositionally biased region" description="Polar residues" evidence="1">
    <location>
        <begin position="749"/>
        <end position="759"/>
    </location>
</feature>
<feature type="compositionally biased region" description="Polar residues" evidence="1">
    <location>
        <begin position="775"/>
        <end position="784"/>
    </location>
</feature>
<dbReference type="Pfam" id="PF00249">
    <property type="entry name" value="Myb_DNA-binding"/>
    <property type="match status" value="1"/>
</dbReference>
<reference evidence="5" key="1">
    <citation type="journal article" date="2015" name="Genome Announc.">
        <title>Draft genome sequence of the fungus Penicillium brasilianum MG11.</title>
        <authorList>
            <person name="Horn F."/>
            <person name="Linde J."/>
            <person name="Mattern D.J."/>
            <person name="Walther G."/>
            <person name="Guthke R."/>
            <person name="Brakhage A.A."/>
            <person name="Valiante V."/>
        </authorList>
    </citation>
    <scope>NUCLEOTIDE SEQUENCE [LARGE SCALE GENOMIC DNA]</scope>
    <source>
        <strain evidence="5">MG11</strain>
    </source>
</reference>
<keyword evidence="5" id="KW-1185">Reference proteome</keyword>
<evidence type="ECO:0000259" key="2">
    <source>
        <dbReference type="PROSITE" id="PS50090"/>
    </source>
</evidence>
<sequence>MPQSAGATPQRRVTRSQSRELNDPNYGKQSPSKAAPRAWLQGRARVKHLTPVIEQSPISSHRTPTSRVSSSVVPDTPAHEEGNTNISGTTFLAHDSDHGSESDSEEGGVDAVDMADELPDLQQASTRLLELVGTNSSDAKGICEVAKRIATPAHADNKRFKRVYKKLADSMKVFTSESYIEVARVSQMIPSVTTEDAPEPWDPRPYLYRANCAWLALSTLSAAVRSQTQVQAIKNLDRQFPAPFMSQMVRPKEKLTGGGSSAMKATVDLALEIRTQFFITELEKRQVEKGFNAQSVLKGVFYHDLALDEADDSSLNAGSLRGFNLPGTFEDENGCLPDSLHDEVSVRIDELETSLFDDDDNLDLEGLKKIFSWRRFCLRVARFVQLREQEFKATIAFQPKMDDVQVLVVKAIHSRADPNGVESPVHSTLVDPNHAGPLTTLNEGPGEVTQNEEVEIEESASEDLAHPDKVHEEPVAEQPAPKPSPQSVPGRRKSNKGIWRTADAMDYLANSLNARRQDVATLESQPGNAGKGKAAVVPDSPQGISVTADRDEIAGTPEREPPTNRSASPQHAGSTTQDDHPTFNPLEDDLVFDQPHEAVMSASPRGSERINRVSHYPGRFFDSPSAAQAKPSSPRRSVFDRQANASRVIFSPGGSEGSQGAGSPHEPAKRPSMPPPPTSLGPSRKRGRGDSDDDTTSDDDDFDRDTRDHNISQRRAQIPERARPSEKRQRVSNEEASPAGQLHEDLAASQEQSQLTRSEVPSPAPARHESRWRAENSTIRSSHPSPVIHTTGHSARRRWSEEEDERLIMLIARHGTQWAVIQRQDQICPAVDGGPKLNGRTQVNMKDRARNIKQKYKRSGMDLPTNFDKVSG</sequence>
<feature type="compositionally biased region" description="Basic and acidic residues" evidence="1">
    <location>
        <begin position="463"/>
        <end position="474"/>
    </location>
</feature>
<feature type="compositionally biased region" description="Acidic residues" evidence="1">
    <location>
        <begin position="691"/>
        <end position="703"/>
    </location>
</feature>
<dbReference type="InterPro" id="IPR009057">
    <property type="entry name" value="Homeodomain-like_sf"/>
</dbReference>
<dbReference type="AlphaFoldDB" id="A0A0F7TKM0"/>
<evidence type="ECO:0000256" key="1">
    <source>
        <dbReference type="SAM" id="MobiDB-lite"/>
    </source>
</evidence>
<evidence type="ECO:0000259" key="3">
    <source>
        <dbReference type="PROSITE" id="PS51294"/>
    </source>
</evidence>
<feature type="region of interest" description="Disordered" evidence="1">
    <location>
        <begin position="417"/>
        <end position="498"/>
    </location>
</feature>
<protein>
    <submittedName>
        <fullName evidence="4">Uncharacterized protein</fullName>
    </submittedName>
</protein>
<dbReference type="InterPro" id="IPR017930">
    <property type="entry name" value="Myb_dom"/>
</dbReference>
<dbReference type="SMART" id="SM00717">
    <property type="entry name" value="SANT"/>
    <property type="match status" value="1"/>
</dbReference>
<dbReference type="SUPFAM" id="SSF46689">
    <property type="entry name" value="Homeodomain-like"/>
    <property type="match status" value="1"/>
</dbReference>
<feature type="compositionally biased region" description="Basic and acidic residues" evidence="1">
    <location>
        <begin position="548"/>
        <end position="562"/>
    </location>
</feature>
<feature type="compositionally biased region" description="Acidic residues" evidence="1">
    <location>
        <begin position="450"/>
        <end position="461"/>
    </location>
</feature>
<evidence type="ECO:0000313" key="4">
    <source>
        <dbReference type="EMBL" id="CEJ57144.1"/>
    </source>
</evidence>
<evidence type="ECO:0000313" key="5">
    <source>
        <dbReference type="Proteomes" id="UP000042958"/>
    </source>
</evidence>
<gene>
    <name evidence="4" type="ORF">PMG11_05849</name>
</gene>
<accession>A0A0F7TKM0</accession>
<feature type="domain" description="HTH myb-type" evidence="3">
    <location>
        <begin position="796"/>
        <end position="857"/>
    </location>
</feature>
<dbReference type="PROSITE" id="PS50090">
    <property type="entry name" value="MYB_LIKE"/>
    <property type="match status" value="1"/>
</dbReference>
<dbReference type="EMBL" id="CDHK01000005">
    <property type="protein sequence ID" value="CEJ57144.1"/>
    <property type="molecule type" value="Genomic_DNA"/>
</dbReference>
<dbReference type="STRING" id="104259.A0A0F7TKM0"/>
<name>A0A0F7TKM0_PENBI</name>
<dbReference type="PROSITE" id="PS51294">
    <property type="entry name" value="HTH_MYB"/>
    <property type="match status" value="1"/>
</dbReference>
<feature type="region of interest" description="Disordered" evidence="1">
    <location>
        <begin position="1"/>
        <end position="108"/>
    </location>
</feature>
<feature type="compositionally biased region" description="Polar residues" evidence="1">
    <location>
        <begin position="563"/>
        <end position="576"/>
    </location>
</feature>
<feature type="compositionally biased region" description="Basic and acidic residues" evidence="1">
    <location>
        <begin position="704"/>
        <end position="733"/>
    </location>
</feature>
<feature type="domain" description="Myb-like" evidence="2">
    <location>
        <begin position="791"/>
        <end position="853"/>
    </location>
</feature>
<feature type="region of interest" description="Disordered" evidence="1">
    <location>
        <begin position="522"/>
        <end position="797"/>
    </location>
</feature>
<dbReference type="CDD" id="cd11660">
    <property type="entry name" value="SANT_TRF"/>
    <property type="match status" value="1"/>
</dbReference>
<proteinExistence type="predicted"/>
<dbReference type="OrthoDB" id="5398572at2759"/>